<evidence type="ECO:0000256" key="1">
    <source>
        <dbReference type="ARBA" id="ARBA00022679"/>
    </source>
</evidence>
<evidence type="ECO:0000313" key="7">
    <source>
        <dbReference type="EMBL" id="KAL0578697.1"/>
    </source>
</evidence>
<name>A0ABR3FT86_9AGAR</name>
<comment type="caution">
    <text evidence="7">The sequence shown here is derived from an EMBL/GenBank/DDBJ whole genome shotgun (WGS) entry which is preliminary data.</text>
</comment>
<protein>
    <submittedName>
        <fullName evidence="7">Rho guanine nucleotide exchange factor</fullName>
    </submittedName>
</protein>
<accession>A0ABR3FT86</accession>
<dbReference type="SUPFAM" id="SSF56112">
    <property type="entry name" value="Protein kinase-like (PK-like)"/>
    <property type="match status" value="1"/>
</dbReference>
<feature type="compositionally biased region" description="Low complexity" evidence="5">
    <location>
        <begin position="38"/>
        <end position="58"/>
    </location>
</feature>
<evidence type="ECO:0000256" key="4">
    <source>
        <dbReference type="ARBA" id="ARBA00022840"/>
    </source>
</evidence>
<reference evidence="7 8" key="1">
    <citation type="submission" date="2024-02" db="EMBL/GenBank/DDBJ databases">
        <title>A draft genome for the cacao thread blight pathogen Marasmius crinis-equi.</title>
        <authorList>
            <person name="Cohen S.P."/>
            <person name="Baruah I.K."/>
            <person name="Amoako-Attah I."/>
            <person name="Bukari Y."/>
            <person name="Meinhardt L.W."/>
            <person name="Bailey B.A."/>
        </authorList>
    </citation>
    <scope>NUCLEOTIDE SEQUENCE [LARGE SCALE GENOMIC DNA]</scope>
    <source>
        <strain evidence="7 8">GH-76</strain>
    </source>
</reference>
<evidence type="ECO:0000259" key="6">
    <source>
        <dbReference type="PROSITE" id="PS50011"/>
    </source>
</evidence>
<dbReference type="InterPro" id="IPR051681">
    <property type="entry name" value="Ser/Thr_Kinases-Pseudokinases"/>
</dbReference>
<sequence>MSGPTTNYFPDASKFKVGDFANFSTVGGHQTTQHNKNNVRGPQTNNNNNGPGQQYNNNSSGMQNQNYGRDQNINGGTGDMTVNNSGRAWKNRSPAAPASPPAMQGNNNAQGMQNYNYGRDQNANGGPGAFNINNTEPDRRGLSRSSESSASSAAMEQDEPMIPTLAAEPNQHQASSDGPMSPEVLYGEEEAFRDLLQDENEYENVLQMKGEFAQGALDRWQQISENTLDTTLRASVLQAMIRLSDNSGQCPECLWIDHVQDLSKRPVEFGGFADIYTGKIGNTEVAVKVVRHRLPDNKQEQVSAFVREAMVWRQLDHPNILPFKGMYYFNEDEQQICLVSPWMENGNLLQYLKQNPNVNSARRQAWYNVLIDTDGTARITDFGLSKVVDAQQLHGLSAMSGREGPARWLAPELLKDGRKSANTLRSDIYAYGCIYAATIPFAGIEDYAVYHAVVVEGGHPDLPAKAPPNMRELMRSCWRKDPQSRPAASQLLELIARVQVPKSSGGTSKTGYMANYSKAPRRKV</sequence>
<dbReference type="Pfam" id="PF07714">
    <property type="entry name" value="PK_Tyr_Ser-Thr"/>
    <property type="match status" value="2"/>
</dbReference>
<evidence type="ECO:0000313" key="8">
    <source>
        <dbReference type="Proteomes" id="UP001465976"/>
    </source>
</evidence>
<feature type="compositionally biased region" description="Low complexity" evidence="5">
    <location>
        <begin position="93"/>
        <end position="118"/>
    </location>
</feature>
<dbReference type="PROSITE" id="PS50011">
    <property type="entry name" value="PROTEIN_KINASE_DOM"/>
    <property type="match status" value="1"/>
</dbReference>
<keyword evidence="8" id="KW-1185">Reference proteome</keyword>
<gene>
    <name evidence="7" type="primary">TUS1_6</name>
    <name evidence="7" type="ORF">V5O48_003317</name>
</gene>
<feature type="compositionally biased region" description="Polar residues" evidence="5">
    <location>
        <begin position="26"/>
        <end position="36"/>
    </location>
</feature>
<keyword evidence="4" id="KW-0067">ATP-binding</keyword>
<feature type="compositionally biased region" description="Low complexity" evidence="5">
    <location>
        <begin position="143"/>
        <end position="154"/>
    </location>
</feature>
<dbReference type="InterPro" id="IPR001245">
    <property type="entry name" value="Ser-Thr/Tyr_kinase_cat_dom"/>
</dbReference>
<evidence type="ECO:0000256" key="2">
    <source>
        <dbReference type="ARBA" id="ARBA00022741"/>
    </source>
</evidence>
<proteinExistence type="predicted"/>
<dbReference type="Gene3D" id="1.10.510.10">
    <property type="entry name" value="Transferase(Phosphotransferase) domain 1"/>
    <property type="match status" value="2"/>
</dbReference>
<dbReference type="InterPro" id="IPR000719">
    <property type="entry name" value="Prot_kinase_dom"/>
</dbReference>
<evidence type="ECO:0000256" key="5">
    <source>
        <dbReference type="SAM" id="MobiDB-lite"/>
    </source>
</evidence>
<dbReference type="Proteomes" id="UP001465976">
    <property type="component" value="Unassembled WGS sequence"/>
</dbReference>
<dbReference type="InterPro" id="IPR011009">
    <property type="entry name" value="Kinase-like_dom_sf"/>
</dbReference>
<feature type="region of interest" description="Disordered" evidence="5">
    <location>
        <begin position="502"/>
        <end position="524"/>
    </location>
</feature>
<keyword evidence="3" id="KW-0418">Kinase</keyword>
<feature type="domain" description="Protein kinase" evidence="6">
    <location>
        <begin position="261"/>
        <end position="498"/>
    </location>
</feature>
<keyword evidence="2" id="KW-0547">Nucleotide-binding</keyword>
<organism evidence="7 8">
    <name type="scientific">Marasmius crinis-equi</name>
    <dbReference type="NCBI Taxonomy" id="585013"/>
    <lineage>
        <taxon>Eukaryota</taxon>
        <taxon>Fungi</taxon>
        <taxon>Dikarya</taxon>
        <taxon>Basidiomycota</taxon>
        <taxon>Agaricomycotina</taxon>
        <taxon>Agaricomycetes</taxon>
        <taxon>Agaricomycetidae</taxon>
        <taxon>Agaricales</taxon>
        <taxon>Marasmiineae</taxon>
        <taxon>Marasmiaceae</taxon>
        <taxon>Marasmius</taxon>
    </lineage>
</organism>
<evidence type="ECO:0000256" key="3">
    <source>
        <dbReference type="ARBA" id="ARBA00022777"/>
    </source>
</evidence>
<feature type="region of interest" description="Disordered" evidence="5">
    <location>
        <begin position="26"/>
        <end position="157"/>
    </location>
</feature>
<keyword evidence="1" id="KW-0808">Transferase</keyword>
<feature type="compositionally biased region" description="Polar residues" evidence="5">
    <location>
        <begin position="59"/>
        <end position="86"/>
    </location>
</feature>
<dbReference type="EMBL" id="JBAHYK010000088">
    <property type="protein sequence ID" value="KAL0578697.1"/>
    <property type="molecule type" value="Genomic_DNA"/>
</dbReference>
<dbReference type="PANTHER" id="PTHR44329:SF288">
    <property type="entry name" value="MITOGEN-ACTIVATED PROTEIN KINASE KINASE KINASE 20"/>
    <property type="match status" value="1"/>
</dbReference>
<dbReference type="PANTHER" id="PTHR44329">
    <property type="entry name" value="SERINE/THREONINE-PROTEIN KINASE TNNI3K-RELATED"/>
    <property type="match status" value="1"/>
</dbReference>